<comment type="subcellular location">
    <subcellularLocation>
        <location evidence="1">Membrane</location>
        <topology evidence="1">Multi-pass membrane protein</topology>
    </subcellularLocation>
</comment>
<feature type="transmembrane region" description="Helical" evidence="6">
    <location>
        <begin position="7"/>
        <end position="29"/>
    </location>
</feature>
<keyword evidence="5 6" id="KW-0472">Membrane</keyword>
<evidence type="ECO:0000256" key="3">
    <source>
        <dbReference type="ARBA" id="ARBA00022692"/>
    </source>
</evidence>
<evidence type="ECO:0000313" key="8">
    <source>
        <dbReference type="Proteomes" id="UP000789396"/>
    </source>
</evidence>
<evidence type="ECO:0000256" key="5">
    <source>
        <dbReference type="ARBA" id="ARBA00023136"/>
    </source>
</evidence>
<evidence type="ECO:0000256" key="1">
    <source>
        <dbReference type="ARBA" id="ARBA00004141"/>
    </source>
</evidence>
<evidence type="ECO:0000256" key="6">
    <source>
        <dbReference type="SAM" id="Phobius"/>
    </source>
</evidence>
<comment type="caution">
    <text evidence="7">The sequence shown here is derived from an EMBL/GenBank/DDBJ whole genome shotgun (WGS) entry which is preliminary data.</text>
</comment>
<proteinExistence type="predicted"/>
<dbReference type="GO" id="GO:0016020">
    <property type="term" value="C:membrane"/>
    <property type="evidence" value="ECO:0007669"/>
    <property type="project" value="UniProtKB-SubCell"/>
</dbReference>
<evidence type="ECO:0000256" key="2">
    <source>
        <dbReference type="ARBA" id="ARBA00022448"/>
    </source>
</evidence>
<protein>
    <submittedName>
        <fullName evidence="7">16505_t:CDS:1</fullName>
    </submittedName>
</protein>
<dbReference type="EMBL" id="CAJVPZ010007315">
    <property type="protein sequence ID" value="CAG8584720.1"/>
    <property type="molecule type" value="Genomic_DNA"/>
</dbReference>
<dbReference type="Proteomes" id="UP000789396">
    <property type="component" value="Unassembled WGS sequence"/>
</dbReference>
<keyword evidence="4 6" id="KW-1133">Transmembrane helix</keyword>
<keyword evidence="8" id="KW-1185">Reference proteome</keyword>
<organism evidence="7 8">
    <name type="scientific">Racocetra fulgida</name>
    <dbReference type="NCBI Taxonomy" id="60492"/>
    <lineage>
        <taxon>Eukaryota</taxon>
        <taxon>Fungi</taxon>
        <taxon>Fungi incertae sedis</taxon>
        <taxon>Mucoromycota</taxon>
        <taxon>Glomeromycotina</taxon>
        <taxon>Glomeromycetes</taxon>
        <taxon>Diversisporales</taxon>
        <taxon>Gigasporaceae</taxon>
        <taxon>Racocetra</taxon>
    </lineage>
</organism>
<dbReference type="AlphaFoldDB" id="A0A9N9G6T3"/>
<accession>A0A9N9G6T3</accession>
<dbReference type="PANTHER" id="PTHR43791">
    <property type="entry name" value="PERMEASE-RELATED"/>
    <property type="match status" value="1"/>
</dbReference>
<feature type="transmembrane region" description="Helical" evidence="6">
    <location>
        <begin position="41"/>
        <end position="62"/>
    </location>
</feature>
<dbReference type="OrthoDB" id="2985014at2759"/>
<sequence>MRPYITYLVSCAMMVAWGNIGGGISAQIYRSDDAPAYKTGHTIAISFVVAAVILSIIQYYLLNIANKSKLKDSENSLKKLNEEDVMRLGDLHPSFIYRL</sequence>
<evidence type="ECO:0000256" key="4">
    <source>
        <dbReference type="ARBA" id="ARBA00022989"/>
    </source>
</evidence>
<dbReference type="GO" id="GO:0022857">
    <property type="term" value="F:transmembrane transporter activity"/>
    <property type="evidence" value="ECO:0007669"/>
    <property type="project" value="TreeGrafter"/>
</dbReference>
<keyword evidence="2" id="KW-0813">Transport</keyword>
<keyword evidence="3 6" id="KW-0812">Transmembrane</keyword>
<dbReference type="PANTHER" id="PTHR43791:SF36">
    <property type="entry name" value="TRANSPORTER, PUTATIVE (AFU_ORTHOLOGUE AFUA_6G08340)-RELATED"/>
    <property type="match status" value="1"/>
</dbReference>
<gene>
    <name evidence="7" type="ORF">RFULGI_LOCUS5991</name>
</gene>
<reference evidence="7" key="1">
    <citation type="submission" date="2021-06" db="EMBL/GenBank/DDBJ databases">
        <authorList>
            <person name="Kallberg Y."/>
            <person name="Tangrot J."/>
            <person name="Rosling A."/>
        </authorList>
    </citation>
    <scope>NUCLEOTIDE SEQUENCE</scope>
    <source>
        <strain evidence="7">IN212</strain>
    </source>
</reference>
<evidence type="ECO:0000313" key="7">
    <source>
        <dbReference type="EMBL" id="CAG8584720.1"/>
    </source>
</evidence>
<name>A0A9N9G6T3_9GLOM</name>